<keyword evidence="5" id="KW-0472">Membrane</keyword>
<evidence type="ECO:0000256" key="2">
    <source>
        <dbReference type="ARBA" id="ARBA00046280"/>
    </source>
</evidence>
<dbReference type="Gene3D" id="1.20.5.110">
    <property type="match status" value="1"/>
</dbReference>
<feature type="non-terminal residue" evidence="7">
    <location>
        <position position="1"/>
    </location>
</feature>
<evidence type="ECO:0000313" key="7">
    <source>
        <dbReference type="EMBL" id="GCC39686.1"/>
    </source>
</evidence>
<keyword evidence="5" id="KW-1133">Transmembrane helix</keyword>
<keyword evidence="8" id="KW-1185">Reference proteome</keyword>
<dbReference type="PRINTS" id="PR00219">
    <property type="entry name" value="SYNAPTOBREVN"/>
</dbReference>
<comment type="caution">
    <text evidence="7">The sequence shown here is derived from an EMBL/GenBank/DDBJ whole genome shotgun (WGS) entry which is preliminary data.</text>
</comment>
<dbReference type="PROSITE" id="PS50892">
    <property type="entry name" value="V_SNARE"/>
    <property type="match status" value="1"/>
</dbReference>
<evidence type="ECO:0000256" key="4">
    <source>
        <dbReference type="SAM" id="MobiDB-lite"/>
    </source>
</evidence>
<dbReference type="InterPro" id="IPR042855">
    <property type="entry name" value="V_SNARE_CC"/>
</dbReference>
<dbReference type="GO" id="GO:0012505">
    <property type="term" value="C:endomembrane system"/>
    <property type="evidence" value="ECO:0007669"/>
    <property type="project" value="UniProtKB-SubCell"/>
</dbReference>
<evidence type="ECO:0000256" key="5">
    <source>
        <dbReference type="SAM" id="Phobius"/>
    </source>
</evidence>
<comment type="subcellular location">
    <subcellularLocation>
        <location evidence="2">Endomembrane system</location>
        <topology evidence="2">Single-pass type IV membrane protein</topology>
    </subcellularLocation>
</comment>
<feature type="region of interest" description="Disordered" evidence="4">
    <location>
        <begin position="97"/>
        <end position="116"/>
    </location>
</feature>
<dbReference type="OMA" id="ENIHCRI"/>
<organism evidence="7 8">
    <name type="scientific">Chiloscyllium punctatum</name>
    <name type="common">Brownbanded bambooshark</name>
    <name type="synonym">Hemiscyllium punctatum</name>
    <dbReference type="NCBI Taxonomy" id="137246"/>
    <lineage>
        <taxon>Eukaryota</taxon>
        <taxon>Metazoa</taxon>
        <taxon>Chordata</taxon>
        <taxon>Craniata</taxon>
        <taxon>Vertebrata</taxon>
        <taxon>Chondrichthyes</taxon>
        <taxon>Elasmobranchii</taxon>
        <taxon>Galeomorphii</taxon>
        <taxon>Galeoidea</taxon>
        <taxon>Orectolobiformes</taxon>
        <taxon>Hemiscylliidae</taxon>
        <taxon>Chiloscyllium</taxon>
    </lineage>
</organism>
<dbReference type="Proteomes" id="UP000287033">
    <property type="component" value="Unassembled WGS sequence"/>
</dbReference>
<dbReference type="STRING" id="137246.A0A401TAI1"/>
<dbReference type="InterPro" id="IPR042166">
    <property type="entry name" value="Vamp5"/>
</dbReference>
<accession>A0A401TAI1</accession>
<dbReference type="GO" id="GO:0005886">
    <property type="term" value="C:plasma membrane"/>
    <property type="evidence" value="ECO:0007669"/>
    <property type="project" value="TreeGrafter"/>
</dbReference>
<protein>
    <recommendedName>
        <fullName evidence="6">V-SNARE coiled-coil homology domain-containing protein</fullName>
    </recommendedName>
</protein>
<name>A0A401TAI1_CHIPU</name>
<proteinExistence type="inferred from homology"/>
<reference evidence="7 8" key="1">
    <citation type="journal article" date="2018" name="Nat. Ecol. Evol.">
        <title>Shark genomes provide insights into elasmobranch evolution and the origin of vertebrates.</title>
        <authorList>
            <person name="Hara Y"/>
            <person name="Yamaguchi K"/>
            <person name="Onimaru K"/>
            <person name="Kadota M"/>
            <person name="Koyanagi M"/>
            <person name="Keeley SD"/>
            <person name="Tatsumi K"/>
            <person name="Tanaka K"/>
            <person name="Motone F"/>
            <person name="Kageyama Y"/>
            <person name="Nozu R"/>
            <person name="Adachi N"/>
            <person name="Nishimura O"/>
            <person name="Nakagawa R"/>
            <person name="Tanegashima C"/>
            <person name="Kiyatake I"/>
            <person name="Matsumoto R"/>
            <person name="Murakumo K"/>
            <person name="Nishida K"/>
            <person name="Terakita A"/>
            <person name="Kuratani S"/>
            <person name="Sato K"/>
            <person name="Hyodo S Kuraku.S."/>
        </authorList>
    </citation>
    <scope>NUCLEOTIDE SEQUENCE [LARGE SCALE GENOMIC DNA]</scope>
</reference>
<feature type="domain" description="V-SNARE coiled-coil homology" evidence="6">
    <location>
        <begin position="6"/>
        <end position="71"/>
    </location>
</feature>
<keyword evidence="5" id="KW-0812">Transmembrane</keyword>
<evidence type="ECO:0000256" key="3">
    <source>
        <dbReference type="PROSITE-ProRule" id="PRU00290"/>
    </source>
</evidence>
<dbReference type="GO" id="GO:0043001">
    <property type="term" value="P:Golgi to plasma membrane protein transport"/>
    <property type="evidence" value="ECO:0007669"/>
    <property type="project" value="TreeGrafter"/>
</dbReference>
<sequence>GTNNAEIARLQQQADEVVEVMYANVKKVKEREDKLQVLDERAEQLQEAGKLFQKTSKQVAVQEASRNRKWKIILGVAVGLVILVVVVVIIITTSLKDQHLPPQSDAVPRLATTTAG</sequence>
<dbReference type="SUPFAM" id="SSF58038">
    <property type="entry name" value="SNARE fusion complex"/>
    <property type="match status" value="1"/>
</dbReference>
<feature type="transmembrane region" description="Helical" evidence="5">
    <location>
        <begin position="72"/>
        <end position="95"/>
    </location>
</feature>
<dbReference type="OrthoDB" id="190375at2759"/>
<comment type="similarity">
    <text evidence="1">Belongs to the synaptobrevin family.</text>
</comment>
<evidence type="ECO:0000259" key="6">
    <source>
        <dbReference type="PROSITE" id="PS50892"/>
    </source>
</evidence>
<evidence type="ECO:0000256" key="1">
    <source>
        <dbReference type="ARBA" id="ARBA00008025"/>
    </source>
</evidence>
<dbReference type="InterPro" id="IPR001388">
    <property type="entry name" value="Synaptobrevin-like"/>
</dbReference>
<evidence type="ECO:0000313" key="8">
    <source>
        <dbReference type="Proteomes" id="UP000287033"/>
    </source>
</evidence>
<dbReference type="Pfam" id="PF00957">
    <property type="entry name" value="Synaptobrevin"/>
    <property type="match status" value="1"/>
</dbReference>
<gene>
    <name evidence="7" type="ORF">chiPu_0023858</name>
</gene>
<dbReference type="AlphaFoldDB" id="A0A401TAI1"/>
<keyword evidence="3" id="KW-0175">Coiled coil</keyword>
<dbReference type="PANTHER" id="PTHR47462:SF1">
    <property type="entry name" value="VESICLE-ASSOCIATED MEMBRANE PROTEIN 5"/>
    <property type="match status" value="1"/>
</dbReference>
<dbReference type="EMBL" id="BEZZ01028229">
    <property type="protein sequence ID" value="GCC39686.1"/>
    <property type="molecule type" value="Genomic_DNA"/>
</dbReference>
<dbReference type="PANTHER" id="PTHR47462">
    <property type="entry name" value="VESICLE-ASSOCIATED MEMBRANE PROTEIN 5"/>
    <property type="match status" value="1"/>
</dbReference>